<evidence type="ECO:0000256" key="5">
    <source>
        <dbReference type="ARBA" id="ARBA00022842"/>
    </source>
</evidence>
<organism evidence="9 10">
    <name type="scientific">Kinneretia aquatilis</name>
    <dbReference type="NCBI Taxonomy" id="2070761"/>
    <lineage>
        <taxon>Bacteria</taxon>
        <taxon>Pseudomonadati</taxon>
        <taxon>Pseudomonadota</taxon>
        <taxon>Betaproteobacteria</taxon>
        <taxon>Burkholderiales</taxon>
        <taxon>Sphaerotilaceae</taxon>
        <taxon>Roseateles</taxon>
    </lineage>
</organism>
<dbReference type="PANTHER" id="PTHR12992:SF11">
    <property type="entry name" value="MITOCHONDRIAL COENZYME A DIPHOSPHATASE NUDT8"/>
    <property type="match status" value="1"/>
</dbReference>
<comment type="caution">
    <text evidence="9">The sequence shown here is derived from an EMBL/GenBank/DDBJ whole genome shotgun (WGS) entry which is preliminary data.</text>
</comment>
<dbReference type="InterPro" id="IPR000086">
    <property type="entry name" value="NUDIX_hydrolase_dom"/>
</dbReference>
<dbReference type="Proteomes" id="UP000235916">
    <property type="component" value="Unassembled WGS sequence"/>
</dbReference>
<comment type="cofactor">
    <cofactor evidence="1">
        <name>Mn(2+)</name>
        <dbReference type="ChEBI" id="CHEBI:29035"/>
    </cofactor>
</comment>
<dbReference type="GO" id="GO:0046872">
    <property type="term" value="F:metal ion binding"/>
    <property type="evidence" value="ECO:0007669"/>
    <property type="project" value="UniProtKB-KW"/>
</dbReference>
<evidence type="ECO:0000259" key="8">
    <source>
        <dbReference type="PROSITE" id="PS51462"/>
    </source>
</evidence>
<evidence type="ECO:0000256" key="1">
    <source>
        <dbReference type="ARBA" id="ARBA00001936"/>
    </source>
</evidence>
<evidence type="ECO:0000313" key="10">
    <source>
        <dbReference type="Proteomes" id="UP000235916"/>
    </source>
</evidence>
<evidence type="ECO:0000256" key="7">
    <source>
        <dbReference type="SAM" id="MobiDB-lite"/>
    </source>
</evidence>
<keyword evidence="4" id="KW-0378">Hydrolase</keyword>
<evidence type="ECO:0000256" key="6">
    <source>
        <dbReference type="ARBA" id="ARBA00023211"/>
    </source>
</evidence>
<evidence type="ECO:0000256" key="2">
    <source>
        <dbReference type="ARBA" id="ARBA00001946"/>
    </source>
</evidence>
<dbReference type="InterPro" id="IPR015797">
    <property type="entry name" value="NUDIX_hydrolase-like_dom_sf"/>
</dbReference>
<dbReference type="InterPro" id="IPR045121">
    <property type="entry name" value="CoAse"/>
</dbReference>
<protein>
    <submittedName>
        <fullName evidence="9">CoA pyrophosphatase</fullName>
    </submittedName>
</protein>
<dbReference type="CDD" id="cd03426">
    <property type="entry name" value="NUDIX_CoAse_Nudt7"/>
    <property type="match status" value="1"/>
</dbReference>
<dbReference type="PROSITE" id="PS51462">
    <property type="entry name" value="NUDIX"/>
    <property type="match status" value="1"/>
</dbReference>
<accession>A0A2N8KS61</accession>
<reference evidence="9 10" key="1">
    <citation type="submission" date="2018-01" db="EMBL/GenBank/DDBJ databases">
        <title>Draft genome sequence of Paucibacter aquatile CR182 isolated from freshwater of the Nakdong River.</title>
        <authorList>
            <person name="Choi A."/>
            <person name="Chung E.J."/>
        </authorList>
    </citation>
    <scope>NUCLEOTIDE SEQUENCE [LARGE SCALE GENOMIC DNA]</scope>
    <source>
        <strain evidence="9 10">CR182</strain>
    </source>
</reference>
<dbReference type="NCBIfam" id="NF007980">
    <property type="entry name" value="PRK10707.1"/>
    <property type="match status" value="1"/>
</dbReference>
<keyword evidence="3" id="KW-0479">Metal-binding</keyword>
<proteinExistence type="predicted"/>
<sequence>MPTMSRPPILDPRAVPVSGVDAHLPPVDPLRLQAEALRQRFASSPTWQPEHAGDGGAPGFAERSPAAAAVLLPLVERPDGLQLLLTRRTDHLRHHAGQISLPGGKTEPDDAGPVVTALREAEEEIGLLSAHIEVLGSLPIYTTVTSFQVTPVVALVQPGFDLRLDPGEVAEVFEVPLQFLMTPAHHRRHVFVYAGGQRQFLSMPWGGHAGERDDFIWGATAAILRNFYRFLSA</sequence>
<feature type="region of interest" description="Disordered" evidence="7">
    <location>
        <begin position="41"/>
        <end position="60"/>
    </location>
</feature>
<gene>
    <name evidence="9" type="ORF">C1O66_21570</name>
</gene>
<keyword evidence="5" id="KW-0460">Magnesium</keyword>
<dbReference type="SUPFAM" id="SSF55811">
    <property type="entry name" value="Nudix"/>
    <property type="match status" value="1"/>
</dbReference>
<keyword evidence="6" id="KW-0464">Manganese</keyword>
<comment type="cofactor">
    <cofactor evidence="2">
        <name>Mg(2+)</name>
        <dbReference type="ChEBI" id="CHEBI:18420"/>
    </cofactor>
</comment>
<dbReference type="GO" id="GO:0010945">
    <property type="term" value="F:coenzyme A diphosphatase activity"/>
    <property type="evidence" value="ECO:0007669"/>
    <property type="project" value="InterPro"/>
</dbReference>
<evidence type="ECO:0000256" key="4">
    <source>
        <dbReference type="ARBA" id="ARBA00022801"/>
    </source>
</evidence>
<dbReference type="Pfam" id="PF00293">
    <property type="entry name" value="NUDIX"/>
    <property type="match status" value="1"/>
</dbReference>
<keyword evidence="10" id="KW-1185">Reference proteome</keyword>
<dbReference type="EMBL" id="POSP01000004">
    <property type="protein sequence ID" value="PND36296.1"/>
    <property type="molecule type" value="Genomic_DNA"/>
</dbReference>
<name>A0A2N8KS61_9BURK</name>
<dbReference type="PANTHER" id="PTHR12992">
    <property type="entry name" value="NUDIX HYDROLASE"/>
    <property type="match status" value="1"/>
</dbReference>
<evidence type="ECO:0000256" key="3">
    <source>
        <dbReference type="ARBA" id="ARBA00022723"/>
    </source>
</evidence>
<dbReference type="AlphaFoldDB" id="A0A2N8KS61"/>
<evidence type="ECO:0000313" key="9">
    <source>
        <dbReference type="EMBL" id="PND36296.1"/>
    </source>
</evidence>
<dbReference type="OrthoDB" id="9802805at2"/>
<dbReference type="Gene3D" id="3.90.79.10">
    <property type="entry name" value="Nucleoside Triphosphate Pyrophosphohydrolase"/>
    <property type="match status" value="1"/>
</dbReference>
<feature type="domain" description="Nudix hydrolase" evidence="8">
    <location>
        <begin position="65"/>
        <end position="197"/>
    </location>
</feature>